<gene>
    <name evidence="1" type="ORF">IQ266_19075</name>
</gene>
<dbReference type="RefSeq" id="WP_264326669.1">
    <property type="nucleotide sequence ID" value="NZ_JADEXQ010000077.1"/>
</dbReference>
<evidence type="ECO:0000313" key="1">
    <source>
        <dbReference type="EMBL" id="MBE9031842.1"/>
    </source>
</evidence>
<dbReference type="AlphaFoldDB" id="A0A928VQE8"/>
<keyword evidence="2" id="KW-1185">Reference proteome</keyword>
<sequence>PEAIIQPAEDFTISINTISGNLYSQYKDNYLAGKYDNDYFVLLSRIGIGDQSEPTTKLNYLEHINNIPTNITDIWAENVAIVDDYRKDDGAQRVYISFHAFCQNLGKDTKLADIKTAGNRILKLTGSIFPTLMPFTAVGQAVVTGVKNIFGKLAEKAGECKKIEFNLYPVIDTEEHIPGEAPLQEGSYIIFFEDTAIDGLYLDPSGVVRSDTSTAIPPYIVVNIKKGKRLAPGTLDVNTASEILSHHQKNYSYLLPGSGSESGDSSEGFLGALEEFGHSHRIVQSIQRYYQLKAKETRTSPEETKLQELTTLIQNHFNDPNWT</sequence>
<comment type="caution">
    <text evidence="1">The sequence shown here is derived from an EMBL/GenBank/DDBJ whole genome shotgun (WGS) entry which is preliminary data.</text>
</comment>
<name>A0A928VQE8_9CYAN</name>
<protein>
    <submittedName>
        <fullName evidence="1">Uncharacterized protein</fullName>
    </submittedName>
</protein>
<reference evidence="1" key="1">
    <citation type="submission" date="2020-10" db="EMBL/GenBank/DDBJ databases">
        <authorList>
            <person name="Castelo-Branco R."/>
            <person name="Eusebio N."/>
            <person name="Adriana R."/>
            <person name="Vieira A."/>
            <person name="Brugerolle De Fraissinette N."/>
            <person name="Rezende De Castro R."/>
            <person name="Schneider M.P."/>
            <person name="Vasconcelos V."/>
            <person name="Leao P.N."/>
        </authorList>
    </citation>
    <scope>NUCLEOTIDE SEQUENCE</scope>
    <source>
        <strain evidence="1">LEGE 11480</strain>
    </source>
</reference>
<feature type="non-terminal residue" evidence="1">
    <location>
        <position position="1"/>
    </location>
</feature>
<evidence type="ECO:0000313" key="2">
    <source>
        <dbReference type="Proteomes" id="UP000625316"/>
    </source>
</evidence>
<organism evidence="1 2">
    <name type="scientific">Romeriopsis navalis LEGE 11480</name>
    <dbReference type="NCBI Taxonomy" id="2777977"/>
    <lineage>
        <taxon>Bacteria</taxon>
        <taxon>Bacillati</taxon>
        <taxon>Cyanobacteriota</taxon>
        <taxon>Cyanophyceae</taxon>
        <taxon>Leptolyngbyales</taxon>
        <taxon>Leptolyngbyaceae</taxon>
        <taxon>Romeriopsis</taxon>
        <taxon>Romeriopsis navalis</taxon>
    </lineage>
</organism>
<proteinExistence type="predicted"/>
<dbReference type="Proteomes" id="UP000625316">
    <property type="component" value="Unassembled WGS sequence"/>
</dbReference>
<accession>A0A928VQE8</accession>
<dbReference type="EMBL" id="JADEXQ010000077">
    <property type="protein sequence ID" value="MBE9031842.1"/>
    <property type="molecule type" value="Genomic_DNA"/>
</dbReference>